<reference evidence="4" key="1">
    <citation type="submission" date="2022-12" db="EMBL/GenBank/DDBJ databases">
        <title>Reference genome sequencing for broad-spectrum identification of bacterial and archaeal isolates by mass spectrometry.</title>
        <authorList>
            <person name="Sekiguchi Y."/>
            <person name="Tourlousse D.M."/>
        </authorList>
    </citation>
    <scope>NUCLEOTIDE SEQUENCE</scope>
    <source>
        <strain evidence="4">10succ1</strain>
    </source>
</reference>
<dbReference type="AlphaFoldDB" id="A0A9W6GI54"/>
<dbReference type="RefSeq" id="WP_281832242.1">
    <property type="nucleotide sequence ID" value="NZ_BSDY01000001.1"/>
</dbReference>
<dbReference type="SUPFAM" id="SSF52218">
    <property type="entry name" value="Flavoproteins"/>
    <property type="match status" value="1"/>
</dbReference>
<dbReference type="InterPro" id="IPR051796">
    <property type="entry name" value="ISF_SsuE-like"/>
</dbReference>
<evidence type="ECO:0000259" key="3">
    <source>
        <dbReference type="Pfam" id="PF03358"/>
    </source>
</evidence>
<protein>
    <submittedName>
        <fullName evidence="4">Flavodoxin family protein</fullName>
    </submittedName>
</protein>
<sequence>MAKVIGFSGSAVRSGTVEKALEHVLKSTGHEWELIQLNSLDMKQCIGCTRCAGTYRCILKDDINGILDKVVEADAIVVGSPARVGGMTGLTKAFLERLFPLYHRDMLTQGKIAATVAGGMFHNNSVENELSQFYSGFGMVEAGSMTVGGNASCYKCGYGETCDHSAFIALYGEGAKITDDVFYSFEKDKEAKGRAELLGKQIADALNSK</sequence>
<dbReference type="Gene3D" id="3.40.50.360">
    <property type="match status" value="1"/>
</dbReference>
<evidence type="ECO:0000256" key="1">
    <source>
        <dbReference type="ARBA" id="ARBA00022630"/>
    </source>
</evidence>
<dbReference type="Pfam" id="PF03358">
    <property type="entry name" value="FMN_red"/>
    <property type="match status" value="1"/>
</dbReference>
<dbReference type="GO" id="GO:0016491">
    <property type="term" value="F:oxidoreductase activity"/>
    <property type="evidence" value="ECO:0007669"/>
    <property type="project" value="InterPro"/>
</dbReference>
<feature type="domain" description="NADPH-dependent FMN reductase-like" evidence="3">
    <location>
        <begin position="3"/>
        <end position="147"/>
    </location>
</feature>
<evidence type="ECO:0000313" key="5">
    <source>
        <dbReference type="Proteomes" id="UP001144471"/>
    </source>
</evidence>
<name>A0A9W6GI54_9FUSO</name>
<keyword evidence="1" id="KW-0285">Flavoprotein</keyword>
<accession>A0A9W6GI54</accession>
<dbReference type="InterPro" id="IPR005025">
    <property type="entry name" value="FMN_Rdtase-like_dom"/>
</dbReference>
<dbReference type="PANTHER" id="PTHR43278:SF1">
    <property type="entry name" value="IRON-SULFUR FLAVOPROTEIN MJ1083"/>
    <property type="match status" value="1"/>
</dbReference>
<dbReference type="Proteomes" id="UP001144471">
    <property type="component" value="Unassembled WGS sequence"/>
</dbReference>
<organism evidence="4 5">
    <name type="scientific">Propionigenium maris DSM 9537</name>
    <dbReference type="NCBI Taxonomy" id="1123000"/>
    <lineage>
        <taxon>Bacteria</taxon>
        <taxon>Fusobacteriati</taxon>
        <taxon>Fusobacteriota</taxon>
        <taxon>Fusobacteriia</taxon>
        <taxon>Fusobacteriales</taxon>
        <taxon>Fusobacteriaceae</taxon>
        <taxon>Propionigenium</taxon>
    </lineage>
</organism>
<dbReference type="PANTHER" id="PTHR43278">
    <property type="entry name" value="NAD(P)H-DEPENDENT FMN-CONTAINING OXIDOREDUCTASE YWQN-RELATED"/>
    <property type="match status" value="1"/>
</dbReference>
<evidence type="ECO:0000256" key="2">
    <source>
        <dbReference type="ARBA" id="ARBA00022643"/>
    </source>
</evidence>
<evidence type="ECO:0000313" key="4">
    <source>
        <dbReference type="EMBL" id="GLI54553.1"/>
    </source>
</evidence>
<comment type="caution">
    <text evidence="4">The sequence shown here is derived from an EMBL/GenBank/DDBJ whole genome shotgun (WGS) entry which is preliminary data.</text>
</comment>
<dbReference type="EMBL" id="BSDY01000001">
    <property type="protein sequence ID" value="GLI54553.1"/>
    <property type="molecule type" value="Genomic_DNA"/>
</dbReference>
<gene>
    <name evidence="4" type="ORF">PM10SUCC1_00680</name>
</gene>
<keyword evidence="5" id="KW-1185">Reference proteome</keyword>
<proteinExistence type="predicted"/>
<keyword evidence="2" id="KW-0288">FMN</keyword>
<dbReference type="InterPro" id="IPR029039">
    <property type="entry name" value="Flavoprotein-like_sf"/>
</dbReference>